<evidence type="ECO:0000313" key="8">
    <source>
        <dbReference type="WBParaSite" id="TREG1_103060.1"/>
    </source>
</evidence>
<reference evidence="6" key="1">
    <citation type="submission" date="2022-06" db="EMBL/GenBank/DDBJ databases">
        <authorList>
            <person name="Berger JAMES D."/>
            <person name="Berger JAMES D."/>
        </authorList>
    </citation>
    <scope>NUCLEOTIDE SEQUENCE [LARGE SCALE GENOMIC DNA]</scope>
</reference>
<evidence type="ECO:0000256" key="4">
    <source>
        <dbReference type="ARBA" id="ARBA00022801"/>
    </source>
</evidence>
<sequence length="136" mass="15729">MTPVVWQSVFEDGYRGGPNTIVQVLNNSDWKSAVKSITSAGYRVINSACWFEDYGDFTDYGEKLYYCKPADFVGTEEETKLVIGGEFVIWGTYVDDTNLLLQSWPVIAVAAERLWAYYAYHFDFFLMELDMLYCRM</sequence>
<dbReference type="InterPro" id="IPR025705">
    <property type="entry name" value="Beta_hexosaminidase_sua/sub"/>
</dbReference>
<dbReference type="GO" id="GO:0016020">
    <property type="term" value="C:membrane"/>
    <property type="evidence" value="ECO:0007669"/>
    <property type="project" value="TreeGrafter"/>
</dbReference>
<protein>
    <recommendedName>
        <fullName evidence="3">beta-N-acetylhexosaminidase</fullName>
        <ecNumber evidence="3">3.2.1.52</ecNumber>
    </recommendedName>
</protein>
<comment type="catalytic activity">
    <reaction evidence="1">
        <text>Hydrolysis of terminal non-reducing N-acetyl-D-hexosamine residues in N-acetyl-beta-D-hexosaminides.</text>
        <dbReference type="EC" id="3.2.1.52"/>
    </reaction>
</comment>
<organism evidence="6 8">
    <name type="scientific">Trichobilharzia regenti</name>
    <name type="common">Nasal bird schistosome</name>
    <dbReference type="NCBI Taxonomy" id="157069"/>
    <lineage>
        <taxon>Eukaryota</taxon>
        <taxon>Metazoa</taxon>
        <taxon>Spiralia</taxon>
        <taxon>Lophotrochozoa</taxon>
        <taxon>Platyhelminthes</taxon>
        <taxon>Trematoda</taxon>
        <taxon>Digenea</taxon>
        <taxon>Strigeidida</taxon>
        <taxon>Schistosomatoidea</taxon>
        <taxon>Schistosomatidae</taxon>
        <taxon>Trichobilharzia</taxon>
    </lineage>
</organism>
<dbReference type="GO" id="GO:0004563">
    <property type="term" value="F:beta-N-acetylhexosaminidase activity"/>
    <property type="evidence" value="ECO:0007669"/>
    <property type="project" value="UniProtKB-EC"/>
</dbReference>
<comment type="similarity">
    <text evidence="2">Belongs to the glycosyl hydrolase 20 family.</text>
</comment>
<proteinExistence type="inferred from homology"/>
<evidence type="ECO:0000256" key="2">
    <source>
        <dbReference type="ARBA" id="ARBA00006285"/>
    </source>
</evidence>
<dbReference type="SUPFAM" id="SSF51445">
    <property type="entry name" value="(Trans)glycosidases"/>
    <property type="match status" value="1"/>
</dbReference>
<dbReference type="InterPro" id="IPR015883">
    <property type="entry name" value="Glyco_hydro_20_cat"/>
</dbReference>
<dbReference type="AlphaFoldDB" id="A0AA85ILG9"/>
<keyword evidence="6" id="KW-1185">Reference proteome</keyword>
<reference evidence="7 8" key="2">
    <citation type="submission" date="2023-11" db="UniProtKB">
        <authorList>
            <consortium name="WormBaseParasite"/>
        </authorList>
    </citation>
    <scope>IDENTIFICATION</scope>
</reference>
<dbReference type="InterPro" id="IPR017853">
    <property type="entry name" value="GH"/>
</dbReference>
<dbReference type="GO" id="GO:0005764">
    <property type="term" value="C:lysosome"/>
    <property type="evidence" value="ECO:0007669"/>
    <property type="project" value="TreeGrafter"/>
</dbReference>
<keyword evidence="4" id="KW-0378">Hydrolase</keyword>
<feature type="domain" description="Glycoside hydrolase family 20 catalytic" evidence="5">
    <location>
        <begin position="3"/>
        <end position="116"/>
    </location>
</feature>
<dbReference type="Proteomes" id="UP000050795">
    <property type="component" value="Unassembled WGS sequence"/>
</dbReference>
<evidence type="ECO:0000313" key="6">
    <source>
        <dbReference type="Proteomes" id="UP000050795"/>
    </source>
</evidence>
<evidence type="ECO:0000259" key="5">
    <source>
        <dbReference type="Pfam" id="PF00728"/>
    </source>
</evidence>
<dbReference type="PANTHER" id="PTHR22600">
    <property type="entry name" value="BETA-HEXOSAMINIDASE"/>
    <property type="match status" value="1"/>
</dbReference>
<dbReference type="GO" id="GO:0006689">
    <property type="term" value="P:ganglioside catabolic process"/>
    <property type="evidence" value="ECO:0007669"/>
    <property type="project" value="TreeGrafter"/>
</dbReference>
<name>A0AA85ILG9_TRIRE</name>
<evidence type="ECO:0000256" key="1">
    <source>
        <dbReference type="ARBA" id="ARBA00001231"/>
    </source>
</evidence>
<dbReference type="EC" id="3.2.1.52" evidence="3"/>
<dbReference type="Pfam" id="PF00728">
    <property type="entry name" value="Glyco_hydro_20"/>
    <property type="match status" value="1"/>
</dbReference>
<evidence type="ECO:0000256" key="3">
    <source>
        <dbReference type="ARBA" id="ARBA00012663"/>
    </source>
</evidence>
<dbReference type="WBParaSite" id="TREG1_103060.1">
    <property type="protein sequence ID" value="TREG1_103060.1"/>
    <property type="gene ID" value="TREG1_103060"/>
</dbReference>
<evidence type="ECO:0000313" key="7">
    <source>
        <dbReference type="WBParaSite" id="TREG1_103030.1"/>
    </source>
</evidence>
<dbReference type="GO" id="GO:0005975">
    <property type="term" value="P:carbohydrate metabolic process"/>
    <property type="evidence" value="ECO:0007669"/>
    <property type="project" value="InterPro"/>
</dbReference>
<dbReference type="WBParaSite" id="TREG1_103030.1">
    <property type="protein sequence ID" value="TREG1_103030.1"/>
    <property type="gene ID" value="TREG1_103030"/>
</dbReference>
<dbReference type="Gene3D" id="3.20.20.80">
    <property type="entry name" value="Glycosidases"/>
    <property type="match status" value="1"/>
</dbReference>
<accession>A0AA85ILG9</accession>
<dbReference type="GO" id="GO:0030203">
    <property type="term" value="P:glycosaminoglycan metabolic process"/>
    <property type="evidence" value="ECO:0007669"/>
    <property type="project" value="TreeGrafter"/>
</dbReference>
<dbReference type="PANTHER" id="PTHR22600:SF21">
    <property type="entry name" value="BETA-HEXOSAMINIDASE A"/>
    <property type="match status" value="1"/>
</dbReference>